<sequence>MDAVPWKFVDSVVELFGMDTLNQMEREVRHPLWKDVVDLHHRNRVYYRVDFRKKEGGIKHVSDGKEVSMRTIRKKGRFARIVIVCDSTRDRYIFNWDEVETLGEADATKLLETVAPLIDPASGEFWSSWGSLDCTNWILTSLFKRVYLRRIIIPYCGQIAYDFLEDQINNSPCLSSVDISGENWPKSALDLMTDFCLKGRPGKLVYATFGRGIHLDSSYIQNLLDLWKENRNLNFQLLSTDYRVDKEGLQAVMEKGTLTWHCNNLYRFFKHESEKSVVILSNNSYLTMECHYCECDKSERCQLKNKYSKCHKF</sequence>
<organism evidence="1 2">
    <name type="scientific">Steinernema glaseri</name>
    <dbReference type="NCBI Taxonomy" id="37863"/>
    <lineage>
        <taxon>Eukaryota</taxon>
        <taxon>Metazoa</taxon>
        <taxon>Ecdysozoa</taxon>
        <taxon>Nematoda</taxon>
        <taxon>Chromadorea</taxon>
        <taxon>Rhabditida</taxon>
        <taxon>Tylenchina</taxon>
        <taxon>Panagrolaimomorpha</taxon>
        <taxon>Strongyloidoidea</taxon>
        <taxon>Steinernematidae</taxon>
        <taxon>Steinernema</taxon>
    </lineage>
</organism>
<proteinExistence type="predicted"/>
<protein>
    <submittedName>
        <fullName evidence="2">F-box domain-containing protein</fullName>
    </submittedName>
</protein>
<dbReference type="AlphaFoldDB" id="A0A1I8A2L1"/>
<evidence type="ECO:0000313" key="1">
    <source>
        <dbReference type="Proteomes" id="UP000095287"/>
    </source>
</evidence>
<name>A0A1I8A2L1_9BILA</name>
<accession>A0A1I8A2L1</accession>
<dbReference type="WBParaSite" id="L893_g32054.t1">
    <property type="protein sequence ID" value="L893_g32054.t1"/>
    <property type="gene ID" value="L893_g32054"/>
</dbReference>
<dbReference type="Proteomes" id="UP000095287">
    <property type="component" value="Unplaced"/>
</dbReference>
<reference evidence="2" key="1">
    <citation type="submission" date="2016-11" db="UniProtKB">
        <authorList>
            <consortium name="WormBaseParasite"/>
        </authorList>
    </citation>
    <scope>IDENTIFICATION</scope>
</reference>
<keyword evidence="1" id="KW-1185">Reference proteome</keyword>
<evidence type="ECO:0000313" key="2">
    <source>
        <dbReference type="WBParaSite" id="L893_g32054.t1"/>
    </source>
</evidence>